<feature type="compositionally biased region" description="Pro residues" evidence="1">
    <location>
        <begin position="363"/>
        <end position="379"/>
    </location>
</feature>
<evidence type="ECO:0000256" key="1">
    <source>
        <dbReference type="SAM" id="MobiDB-lite"/>
    </source>
</evidence>
<name>A0A6L2J804_TANCI</name>
<reference evidence="2" key="1">
    <citation type="journal article" date="2019" name="Sci. Rep.">
        <title>Draft genome of Tanacetum cinerariifolium, the natural source of mosquito coil.</title>
        <authorList>
            <person name="Yamashiro T."/>
            <person name="Shiraishi A."/>
            <person name="Satake H."/>
            <person name="Nakayama K."/>
        </authorList>
    </citation>
    <scope>NUCLEOTIDE SEQUENCE</scope>
</reference>
<sequence length="379" mass="43024">MDDPNITMEEYIRLEEEKAQRHGRTFNWQTTTFEKVKYYEDEDDCFIDFETEFPAIVFGNTLMSDTAHPCEPTVSLTNENKIDFRISLEESDDEHYTTPEMRQDLAVRLRMVYTRGNGKHVFVSHAWRRLFGIQAPLDHEFILDFLSTCRMSDTKMGLDVADTICFHLGGVRRRMTWRQFILALGLHTKHEMEEARDFLGTAPSYVLIRDPVRRLCHRMIAYSISGRVQAPEKVTGVDLFYLCSMDRGTANVPYLLAQYLIGHAEGRKNGARLSGGHFIRRLATHFGLVSNEGLRGLQVVTRELPLIDLHNLGRLNICSRYGDTWAWVAQGPERQQAAAVGALAVAESAPIADDDAQAIPAPMQAPQPPPPTPQPRTMS</sequence>
<feature type="region of interest" description="Disordered" evidence="1">
    <location>
        <begin position="354"/>
        <end position="379"/>
    </location>
</feature>
<protein>
    <submittedName>
        <fullName evidence="2">Uncharacterized protein</fullName>
    </submittedName>
</protein>
<dbReference type="EMBL" id="BKCJ010000323">
    <property type="protein sequence ID" value="GEU32135.1"/>
    <property type="molecule type" value="Genomic_DNA"/>
</dbReference>
<gene>
    <name evidence="2" type="ORF">Tci_004113</name>
</gene>
<proteinExistence type="predicted"/>
<accession>A0A6L2J804</accession>
<dbReference type="AlphaFoldDB" id="A0A6L2J804"/>
<evidence type="ECO:0000313" key="2">
    <source>
        <dbReference type="EMBL" id="GEU32135.1"/>
    </source>
</evidence>
<comment type="caution">
    <text evidence="2">The sequence shown here is derived from an EMBL/GenBank/DDBJ whole genome shotgun (WGS) entry which is preliminary data.</text>
</comment>
<organism evidence="2">
    <name type="scientific">Tanacetum cinerariifolium</name>
    <name type="common">Dalmatian daisy</name>
    <name type="synonym">Chrysanthemum cinerariifolium</name>
    <dbReference type="NCBI Taxonomy" id="118510"/>
    <lineage>
        <taxon>Eukaryota</taxon>
        <taxon>Viridiplantae</taxon>
        <taxon>Streptophyta</taxon>
        <taxon>Embryophyta</taxon>
        <taxon>Tracheophyta</taxon>
        <taxon>Spermatophyta</taxon>
        <taxon>Magnoliopsida</taxon>
        <taxon>eudicotyledons</taxon>
        <taxon>Gunneridae</taxon>
        <taxon>Pentapetalae</taxon>
        <taxon>asterids</taxon>
        <taxon>campanulids</taxon>
        <taxon>Asterales</taxon>
        <taxon>Asteraceae</taxon>
        <taxon>Asteroideae</taxon>
        <taxon>Anthemideae</taxon>
        <taxon>Anthemidinae</taxon>
        <taxon>Tanacetum</taxon>
    </lineage>
</organism>